<sequence>MKKIRINNGSLILNAGMELDWGGIAKGYGVDLAAQKLKDMGISKGFINAGGDLCCWGKNPEGKPWQVGIKHPRDAGFVKVMPLSDKSAATTGDYQRYFIKKGIRYHHVFDPHTGYPSQGKQSVTVIGPETCLCDALSTALFVSKTPEKILKKYPEYRALLIDAMGEISNLGKNLP</sequence>
<protein>
    <recommendedName>
        <fullName evidence="3">FAD:protein FMN transferase</fullName>
        <ecNumber evidence="2">2.7.1.180</ecNumber>
    </recommendedName>
    <alternativeName>
        <fullName evidence="9">Flavin transferase</fullName>
    </alternativeName>
</protein>
<gene>
    <name evidence="11" type="ORF">S01H4_02459</name>
</gene>
<dbReference type="Gene3D" id="3.10.520.10">
    <property type="entry name" value="ApbE-like domains"/>
    <property type="match status" value="1"/>
</dbReference>
<reference evidence="11" key="1">
    <citation type="journal article" date="2014" name="Front. Microbiol.">
        <title>High frequency of phylogenetically diverse reductive dehalogenase-homologous genes in deep subseafloor sedimentary metagenomes.</title>
        <authorList>
            <person name="Kawai M."/>
            <person name="Futagami T."/>
            <person name="Toyoda A."/>
            <person name="Takaki Y."/>
            <person name="Nishi S."/>
            <person name="Hori S."/>
            <person name="Arai W."/>
            <person name="Tsubouchi T."/>
            <person name="Morono Y."/>
            <person name="Uchiyama I."/>
            <person name="Ito T."/>
            <person name="Fujiyama A."/>
            <person name="Inagaki F."/>
            <person name="Takami H."/>
        </authorList>
    </citation>
    <scope>NUCLEOTIDE SEQUENCE</scope>
    <source>
        <strain evidence="11">Expedition CK06-06</strain>
    </source>
</reference>
<keyword evidence="6" id="KW-0479">Metal-binding</keyword>
<dbReference type="EC" id="2.7.1.180" evidence="2"/>
<comment type="cofactor">
    <cofactor evidence="1">
        <name>Mg(2+)</name>
        <dbReference type="ChEBI" id="CHEBI:18420"/>
    </cofactor>
</comment>
<accession>X1BML5</accession>
<dbReference type="SUPFAM" id="SSF143631">
    <property type="entry name" value="ApbE-like"/>
    <property type="match status" value="1"/>
</dbReference>
<name>X1BML5_9ZZZZ</name>
<comment type="catalytic activity">
    <reaction evidence="10">
        <text>L-threonyl-[protein] + FAD = FMN-L-threonyl-[protein] + AMP + H(+)</text>
        <dbReference type="Rhea" id="RHEA:36847"/>
        <dbReference type="Rhea" id="RHEA-COMP:11060"/>
        <dbReference type="Rhea" id="RHEA-COMP:11061"/>
        <dbReference type="ChEBI" id="CHEBI:15378"/>
        <dbReference type="ChEBI" id="CHEBI:30013"/>
        <dbReference type="ChEBI" id="CHEBI:57692"/>
        <dbReference type="ChEBI" id="CHEBI:74257"/>
        <dbReference type="ChEBI" id="CHEBI:456215"/>
        <dbReference type="EC" id="2.7.1.180"/>
    </reaction>
</comment>
<dbReference type="PANTHER" id="PTHR30040:SF2">
    <property type="entry name" value="FAD:PROTEIN FMN TRANSFERASE"/>
    <property type="match status" value="1"/>
</dbReference>
<keyword evidence="5" id="KW-0808">Transferase</keyword>
<evidence type="ECO:0000313" key="11">
    <source>
        <dbReference type="EMBL" id="GAG73356.1"/>
    </source>
</evidence>
<comment type="caution">
    <text evidence="11">The sequence shown here is derived from an EMBL/GenBank/DDBJ whole genome shotgun (WGS) entry which is preliminary data.</text>
</comment>
<dbReference type="PANTHER" id="PTHR30040">
    <property type="entry name" value="THIAMINE BIOSYNTHESIS LIPOPROTEIN APBE"/>
    <property type="match status" value="1"/>
</dbReference>
<evidence type="ECO:0000256" key="4">
    <source>
        <dbReference type="ARBA" id="ARBA00022630"/>
    </source>
</evidence>
<dbReference type="EMBL" id="BART01000536">
    <property type="protein sequence ID" value="GAG73356.1"/>
    <property type="molecule type" value="Genomic_DNA"/>
</dbReference>
<dbReference type="GO" id="GO:0016740">
    <property type="term" value="F:transferase activity"/>
    <property type="evidence" value="ECO:0007669"/>
    <property type="project" value="UniProtKB-KW"/>
</dbReference>
<evidence type="ECO:0000256" key="8">
    <source>
        <dbReference type="ARBA" id="ARBA00022842"/>
    </source>
</evidence>
<dbReference type="AlphaFoldDB" id="X1BML5"/>
<dbReference type="InterPro" id="IPR024932">
    <property type="entry name" value="ApbE"/>
</dbReference>
<evidence type="ECO:0000256" key="1">
    <source>
        <dbReference type="ARBA" id="ARBA00001946"/>
    </source>
</evidence>
<evidence type="ECO:0000256" key="6">
    <source>
        <dbReference type="ARBA" id="ARBA00022723"/>
    </source>
</evidence>
<dbReference type="Pfam" id="PF02424">
    <property type="entry name" value="ApbE"/>
    <property type="match status" value="1"/>
</dbReference>
<keyword evidence="7" id="KW-0274">FAD</keyword>
<organism evidence="11">
    <name type="scientific">marine sediment metagenome</name>
    <dbReference type="NCBI Taxonomy" id="412755"/>
    <lineage>
        <taxon>unclassified sequences</taxon>
        <taxon>metagenomes</taxon>
        <taxon>ecological metagenomes</taxon>
    </lineage>
</organism>
<evidence type="ECO:0000256" key="7">
    <source>
        <dbReference type="ARBA" id="ARBA00022827"/>
    </source>
</evidence>
<evidence type="ECO:0000256" key="10">
    <source>
        <dbReference type="ARBA" id="ARBA00048540"/>
    </source>
</evidence>
<keyword evidence="8" id="KW-0460">Magnesium</keyword>
<evidence type="ECO:0000256" key="5">
    <source>
        <dbReference type="ARBA" id="ARBA00022679"/>
    </source>
</evidence>
<keyword evidence="4" id="KW-0285">Flavoprotein</keyword>
<evidence type="ECO:0000256" key="3">
    <source>
        <dbReference type="ARBA" id="ARBA00016337"/>
    </source>
</evidence>
<evidence type="ECO:0000256" key="2">
    <source>
        <dbReference type="ARBA" id="ARBA00011955"/>
    </source>
</evidence>
<evidence type="ECO:0000256" key="9">
    <source>
        <dbReference type="ARBA" id="ARBA00031306"/>
    </source>
</evidence>
<proteinExistence type="predicted"/>
<dbReference type="GO" id="GO:0046872">
    <property type="term" value="F:metal ion binding"/>
    <property type="evidence" value="ECO:0007669"/>
    <property type="project" value="UniProtKB-KW"/>
</dbReference>
<dbReference type="InterPro" id="IPR003374">
    <property type="entry name" value="ApbE-like_sf"/>
</dbReference>